<dbReference type="Pfam" id="PF01433">
    <property type="entry name" value="Peptidase_M1"/>
    <property type="match status" value="1"/>
</dbReference>
<keyword evidence="1" id="KW-0732">Signal</keyword>
<dbReference type="CDD" id="cd09604">
    <property type="entry name" value="M1_APN_like"/>
    <property type="match status" value="1"/>
</dbReference>
<gene>
    <name evidence="3" type="ORF">GM920_06285</name>
</gene>
<keyword evidence="4" id="KW-1185">Reference proteome</keyword>
<reference evidence="3 4" key="1">
    <citation type="submission" date="2019-11" db="EMBL/GenBank/DDBJ databases">
        <title>Description of Pedobacter sp. LMG 31462T.</title>
        <authorList>
            <person name="Carlier A."/>
            <person name="Qi S."/>
            <person name="Vandamme P."/>
        </authorList>
    </citation>
    <scope>NUCLEOTIDE SEQUENCE [LARGE SCALE GENOMIC DNA]</scope>
    <source>
        <strain evidence="3 4">LMG 31462</strain>
    </source>
</reference>
<evidence type="ECO:0000313" key="3">
    <source>
        <dbReference type="EMBL" id="MBB2148517.1"/>
    </source>
</evidence>
<feature type="chain" id="PRO_5045202765" evidence="1">
    <location>
        <begin position="22"/>
        <end position="626"/>
    </location>
</feature>
<evidence type="ECO:0000256" key="1">
    <source>
        <dbReference type="SAM" id="SignalP"/>
    </source>
</evidence>
<dbReference type="InterPro" id="IPR027268">
    <property type="entry name" value="Peptidase_M4/M1_CTD_sf"/>
</dbReference>
<dbReference type="RefSeq" id="WP_182954556.1">
    <property type="nucleotide sequence ID" value="NZ_WNXC01000001.1"/>
</dbReference>
<evidence type="ECO:0000259" key="2">
    <source>
        <dbReference type="Pfam" id="PF01433"/>
    </source>
</evidence>
<evidence type="ECO:0000313" key="4">
    <source>
        <dbReference type="Proteomes" id="UP000636110"/>
    </source>
</evidence>
<dbReference type="SUPFAM" id="SSF55486">
    <property type="entry name" value="Metalloproteases ('zincins'), catalytic domain"/>
    <property type="match status" value="1"/>
</dbReference>
<accession>A0ABR6ETB8</accession>
<feature type="domain" description="Peptidase M1 membrane alanine aminopeptidase" evidence="2">
    <location>
        <begin position="375"/>
        <end position="527"/>
    </location>
</feature>
<comment type="caution">
    <text evidence="3">The sequence shown here is derived from an EMBL/GenBank/DDBJ whole genome shotgun (WGS) entry which is preliminary data.</text>
</comment>
<sequence length="626" mass="70923">MLIKRISFLIFSIGLSSMVSAQQSLPVLPEIQAAYAKGTRSVSGKPGPKYWQNTANYDLKVNFNPETRALKGVVEVVYYNNSPDTLKQLWFKLYPNLYKKGVERNTKFNDRDLHEGVNIAAIVADGREIAQTAITIEGTNMKATIAPLAPGKQIKLKIDYQYDLNKGSHMRTGQVDEGSHFVAYFFPRIAVYDDIDGWNKFPYTGDVEFYNDFCNFKGEITVPKNFVVWATGDLMNAKQVLRKDIAARLAKAEKVDEVIDVINDQDLANKAVTADQAFNTWKFDAKNVTDFVFALSDHYLWKSTSLVVDPKTGRRTRVDAAFNPIHKDYYEVIDFARQTVHAMSYSFPKWPYPYAHETIFDGLDQMEYPMMVNDNPVEKRQDAITLTIHEIFHTMFPFYMGINETKYAWMDEGWATIGEWLIAPMIDTTMVDEYGIAATGNSSGTKDDTPIVTLSTELKGAGTFTNSYPKPGLGYLFVKDYLGDEVFLKALHHYIKLWNGKHPTPYDFFNSMNEGSGKNLNWFWKRWFFEEGVTDMSIDGVNKTADGYAFVVRNKSNKPLPIDLKITYEDGSTADVHKSIGVWESGDNKVIVNVVTNKKFVKVVMGSAHVPDKDKSDNVGKNTVDN</sequence>
<proteinExistence type="predicted"/>
<dbReference type="InterPro" id="IPR014782">
    <property type="entry name" value="Peptidase_M1_dom"/>
</dbReference>
<protein>
    <submittedName>
        <fullName evidence="3">Peptidase</fullName>
    </submittedName>
</protein>
<feature type="signal peptide" evidence="1">
    <location>
        <begin position="1"/>
        <end position="21"/>
    </location>
</feature>
<organism evidence="3 4">
    <name type="scientific">Pedobacter gandavensis</name>
    <dbReference type="NCBI Taxonomy" id="2679963"/>
    <lineage>
        <taxon>Bacteria</taxon>
        <taxon>Pseudomonadati</taxon>
        <taxon>Bacteroidota</taxon>
        <taxon>Sphingobacteriia</taxon>
        <taxon>Sphingobacteriales</taxon>
        <taxon>Sphingobacteriaceae</taxon>
        <taxon>Pedobacter</taxon>
    </lineage>
</organism>
<dbReference type="EMBL" id="WNXC01000001">
    <property type="protein sequence ID" value="MBB2148517.1"/>
    <property type="molecule type" value="Genomic_DNA"/>
</dbReference>
<name>A0ABR6ETB8_9SPHI</name>
<dbReference type="Gene3D" id="1.10.390.10">
    <property type="entry name" value="Neutral Protease Domain 2"/>
    <property type="match status" value="1"/>
</dbReference>
<dbReference type="Proteomes" id="UP000636110">
    <property type="component" value="Unassembled WGS sequence"/>
</dbReference>